<feature type="transmembrane region" description="Helical" evidence="8">
    <location>
        <begin position="45"/>
        <end position="63"/>
    </location>
</feature>
<dbReference type="InterPro" id="IPR013604">
    <property type="entry name" value="7TM_chemorcpt"/>
</dbReference>
<keyword evidence="4 8" id="KW-1133">Transmembrane helix</keyword>
<dbReference type="PANTHER" id="PTHR21143">
    <property type="entry name" value="INVERTEBRATE GUSTATORY RECEPTOR"/>
    <property type="match status" value="1"/>
</dbReference>
<sequence length="457" mass="52968">MAVGKRATKKSFKIYLFEFIRAFVNFGCVVFACRSFTKSQLIYKLYAGYWIIHITCVLLYSLHYELHLHSDMGGLMFNLLFIAQMVTHISILLESFFMDSKRAETTKIYKEFEKRFNKEFGRLHAYSNFSSESCLSSILSVLIVMVNVSFKIYSLYVYQLTLKNTLLVWHTLPNALAVQFRILELILSTTVLNEYAIILCRKLNEMGERNIRRVFGHYLRGLPVSKGCIIRVMSPTLQPSEEADEQKLRVYKKFYGDIYNMFKIINESHGWSLLAFMIMYFIYFTINSYWVIFSLIARLSEHVTLIRNLGFLVVVVTLLWILCWQSQNSQEQVSAAMVGEFVGSIYFSCKRTTTLILYITSRQIGCIMFKLVKPLGNKCYNDLVTDFSLQTLHQQYIITAKEFFNLNLTLLGSMVASIVTYLVILIQFMFAEKNKADRNEILSSIVNNENSTASVSN</sequence>
<keyword evidence="6 8" id="KW-0675">Receptor</keyword>
<protein>
    <recommendedName>
        <fullName evidence="8">Gustatory receptor</fullName>
    </recommendedName>
</protein>
<evidence type="ECO:0000256" key="6">
    <source>
        <dbReference type="ARBA" id="ARBA00023170"/>
    </source>
</evidence>
<dbReference type="GeneID" id="105228623"/>
<organism evidence="9 10">
    <name type="scientific">Bactrocera dorsalis</name>
    <name type="common">Oriental fruit fly</name>
    <name type="synonym">Dacus dorsalis</name>
    <dbReference type="NCBI Taxonomy" id="27457"/>
    <lineage>
        <taxon>Eukaryota</taxon>
        <taxon>Metazoa</taxon>
        <taxon>Ecdysozoa</taxon>
        <taxon>Arthropoda</taxon>
        <taxon>Hexapoda</taxon>
        <taxon>Insecta</taxon>
        <taxon>Pterygota</taxon>
        <taxon>Neoptera</taxon>
        <taxon>Endopterygota</taxon>
        <taxon>Diptera</taxon>
        <taxon>Brachycera</taxon>
        <taxon>Muscomorpha</taxon>
        <taxon>Tephritoidea</taxon>
        <taxon>Tephritidae</taxon>
        <taxon>Bactrocera</taxon>
        <taxon>Bactrocera</taxon>
    </lineage>
</organism>
<evidence type="ECO:0000256" key="3">
    <source>
        <dbReference type="ARBA" id="ARBA00022692"/>
    </source>
</evidence>
<evidence type="ECO:0000256" key="4">
    <source>
        <dbReference type="ARBA" id="ARBA00022989"/>
    </source>
</evidence>
<evidence type="ECO:0000256" key="8">
    <source>
        <dbReference type="RuleBase" id="RU363108"/>
    </source>
</evidence>
<feature type="transmembrane region" description="Helical" evidence="8">
    <location>
        <begin position="408"/>
        <end position="430"/>
    </location>
</feature>
<keyword evidence="2 8" id="KW-1003">Cell membrane</keyword>
<comment type="function">
    <text evidence="8">Gustatory receptor which mediates acceptance or avoidance behavior, depending on its substrates.</text>
</comment>
<feature type="transmembrane region" description="Helical" evidence="8">
    <location>
        <begin position="75"/>
        <end position="97"/>
    </location>
</feature>
<keyword evidence="5 8" id="KW-0472">Membrane</keyword>
<comment type="subcellular location">
    <subcellularLocation>
        <location evidence="1 8">Cell membrane</location>
        <topology evidence="1 8">Multi-pass membrane protein</topology>
    </subcellularLocation>
</comment>
<dbReference type="PROSITE" id="PS51257">
    <property type="entry name" value="PROKAR_LIPOPROTEIN"/>
    <property type="match status" value="1"/>
</dbReference>
<dbReference type="RefSeq" id="XP_049310812.1">
    <property type="nucleotide sequence ID" value="XM_049454855.1"/>
</dbReference>
<keyword evidence="3 8" id="KW-0812">Transmembrane</keyword>
<comment type="similarity">
    <text evidence="8">Belongs to the insect chemoreceptor superfamily. Gustatory receptor (GR) family.</text>
</comment>
<evidence type="ECO:0000313" key="9">
    <source>
        <dbReference type="Proteomes" id="UP001652620"/>
    </source>
</evidence>
<proteinExistence type="inferred from homology"/>
<feature type="transmembrane region" description="Helical" evidence="8">
    <location>
        <begin position="305"/>
        <end position="324"/>
    </location>
</feature>
<evidence type="ECO:0000256" key="7">
    <source>
        <dbReference type="ARBA" id="ARBA00023224"/>
    </source>
</evidence>
<dbReference type="Pfam" id="PF08395">
    <property type="entry name" value="7tm_7"/>
    <property type="match status" value="1"/>
</dbReference>
<dbReference type="Proteomes" id="UP001652620">
    <property type="component" value="Chromosome 4"/>
</dbReference>
<accession>A0ABM3JNK7</accession>
<name>A0ABM3JNK7_BACDO</name>
<evidence type="ECO:0000256" key="5">
    <source>
        <dbReference type="ARBA" id="ARBA00023136"/>
    </source>
</evidence>
<feature type="transmembrane region" description="Helical" evidence="8">
    <location>
        <begin position="178"/>
        <end position="200"/>
    </location>
</feature>
<evidence type="ECO:0000256" key="2">
    <source>
        <dbReference type="ARBA" id="ARBA00022475"/>
    </source>
</evidence>
<keyword evidence="7 8" id="KW-0807">Transducer</keyword>
<evidence type="ECO:0000313" key="10">
    <source>
        <dbReference type="RefSeq" id="XP_049310812.1"/>
    </source>
</evidence>
<feature type="transmembrane region" description="Helical" evidence="8">
    <location>
        <begin position="138"/>
        <end position="158"/>
    </location>
</feature>
<gene>
    <name evidence="10" type="primary">LOC105228623</name>
</gene>
<keyword evidence="9" id="KW-1185">Reference proteome</keyword>
<reference evidence="10" key="1">
    <citation type="submission" date="2025-08" db="UniProtKB">
        <authorList>
            <consortium name="RefSeq"/>
        </authorList>
    </citation>
    <scope>IDENTIFICATION</scope>
    <source>
        <tissue evidence="10">Adult</tissue>
    </source>
</reference>
<dbReference type="PANTHER" id="PTHR21143:SF133">
    <property type="entry name" value="GUSTATORY AND PHEROMONE RECEPTOR 32A-RELATED"/>
    <property type="match status" value="1"/>
</dbReference>
<evidence type="ECO:0000256" key="1">
    <source>
        <dbReference type="ARBA" id="ARBA00004651"/>
    </source>
</evidence>
<feature type="transmembrane region" description="Helical" evidence="8">
    <location>
        <begin position="271"/>
        <end position="293"/>
    </location>
</feature>